<comment type="similarity">
    <text evidence="2">Belongs to the VPS52 family.</text>
</comment>
<feature type="compositionally biased region" description="Low complexity" evidence="7">
    <location>
        <begin position="581"/>
        <end position="596"/>
    </location>
</feature>
<dbReference type="GO" id="GO:0000938">
    <property type="term" value="C:GARP complex"/>
    <property type="evidence" value="ECO:0007669"/>
    <property type="project" value="TreeGrafter"/>
</dbReference>
<dbReference type="Pfam" id="PF04129">
    <property type="entry name" value="Vps52_CC"/>
    <property type="match status" value="1"/>
</dbReference>
<evidence type="ECO:0000259" key="9">
    <source>
        <dbReference type="Pfam" id="PF20655"/>
    </source>
</evidence>
<dbReference type="GO" id="GO:0042147">
    <property type="term" value="P:retrograde transport, endosome to Golgi"/>
    <property type="evidence" value="ECO:0007669"/>
    <property type="project" value="TreeGrafter"/>
</dbReference>
<dbReference type="PANTHER" id="PTHR14190:SF7">
    <property type="entry name" value="VACUOLAR PROTEIN SORTING-ASSOCIATED PROTEIN 52 HOMOLOG"/>
    <property type="match status" value="1"/>
</dbReference>
<evidence type="ECO:0000256" key="7">
    <source>
        <dbReference type="SAM" id="MobiDB-lite"/>
    </source>
</evidence>
<feature type="region of interest" description="Disordered" evidence="7">
    <location>
        <begin position="1"/>
        <end position="74"/>
    </location>
</feature>
<feature type="coiled-coil region" evidence="6">
    <location>
        <begin position="169"/>
        <end position="203"/>
    </location>
</feature>
<gene>
    <name evidence="10" type="ORF">BJ508DRAFT_411621</name>
</gene>
<dbReference type="AlphaFoldDB" id="A0A3N4IK38"/>
<name>A0A3N4IK38_ASCIM</name>
<evidence type="ECO:0000256" key="4">
    <source>
        <dbReference type="ARBA" id="ARBA00022927"/>
    </source>
</evidence>
<keyword evidence="5" id="KW-0333">Golgi apparatus</keyword>
<feature type="domain" description="Vps52 C-terminal" evidence="9">
    <location>
        <begin position="329"/>
        <end position="581"/>
    </location>
</feature>
<keyword evidence="3" id="KW-0813">Transport</keyword>
<keyword evidence="6" id="KW-0175">Coiled coil</keyword>
<dbReference type="InterPro" id="IPR007258">
    <property type="entry name" value="Vps52"/>
</dbReference>
<feature type="compositionally biased region" description="Polar residues" evidence="7">
    <location>
        <begin position="7"/>
        <end position="22"/>
    </location>
</feature>
<evidence type="ECO:0000313" key="10">
    <source>
        <dbReference type="EMBL" id="RPA86026.1"/>
    </source>
</evidence>
<comment type="subcellular location">
    <subcellularLocation>
        <location evidence="1">Golgi apparatus</location>
        <location evidence="1">trans-Golgi network</location>
    </subcellularLocation>
</comment>
<evidence type="ECO:0000256" key="2">
    <source>
        <dbReference type="ARBA" id="ARBA00008180"/>
    </source>
</evidence>
<dbReference type="GO" id="GO:0019905">
    <property type="term" value="F:syntaxin binding"/>
    <property type="evidence" value="ECO:0007669"/>
    <property type="project" value="TreeGrafter"/>
</dbReference>
<feature type="compositionally biased region" description="Polar residues" evidence="7">
    <location>
        <begin position="29"/>
        <end position="51"/>
    </location>
</feature>
<dbReference type="STRING" id="1160509.A0A3N4IK38"/>
<dbReference type="EMBL" id="ML119651">
    <property type="protein sequence ID" value="RPA86026.1"/>
    <property type="molecule type" value="Genomic_DNA"/>
</dbReference>
<dbReference type="OrthoDB" id="19482at2759"/>
<keyword evidence="4" id="KW-0653">Protein transport</keyword>
<evidence type="ECO:0000256" key="1">
    <source>
        <dbReference type="ARBA" id="ARBA00004601"/>
    </source>
</evidence>
<reference evidence="10 11" key="1">
    <citation type="journal article" date="2018" name="Nat. Ecol. Evol.">
        <title>Pezizomycetes genomes reveal the molecular basis of ectomycorrhizal truffle lifestyle.</title>
        <authorList>
            <person name="Murat C."/>
            <person name="Payen T."/>
            <person name="Noel B."/>
            <person name="Kuo A."/>
            <person name="Morin E."/>
            <person name="Chen J."/>
            <person name="Kohler A."/>
            <person name="Krizsan K."/>
            <person name="Balestrini R."/>
            <person name="Da Silva C."/>
            <person name="Montanini B."/>
            <person name="Hainaut M."/>
            <person name="Levati E."/>
            <person name="Barry K.W."/>
            <person name="Belfiori B."/>
            <person name="Cichocki N."/>
            <person name="Clum A."/>
            <person name="Dockter R.B."/>
            <person name="Fauchery L."/>
            <person name="Guy J."/>
            <person name="Iotti M."/>
            <person name="Le Tacon F."/>
            <person name="Lindquist E.A."/>
            <person name="Lipzen A."/>
            <person name="Malagnac F."/>
            <person name="Mello A."/>
            <person name="Molinier V."/>
            <person name="Miyauchi S."/>
            <person name="Poulain J."/>
            <person name="Riccioni C."/>
            <person name="Rubini A."/>
            <person name="Sitrit Y."/>
            <person name="Splivallo R."/>
            <person name="Traeger S."/>
            <person name="Wang M."/>
            <person name="Zifcakova L."/>
            <person name="Wipf D."/>
            <person name="Zambonelli A."/>
            <person name="Paolocci F."/>
            <person name="Nowrousian M."/>
            <person name="Ottonello S."/>
            <person name="Baldrian P."/>
            <person name="Spatafora J.W."/>
            <person name="Henrissat B."/>
            <person name="Nagy L.G."/>
            <person name="Aury J.M."/>
            <person name="Wincker P."/>
            <person name="Grigoriev I.V."/>
            <person name="Bonfante P."/>
            <person name="Martin F.M."/>
        </authorList>
    </citation>
    <scope>NUCLEOTIDE SEQUENCE [LARGE SCALE GENOMIC DNA]</scope>
    <source>
        <strain evidence="10 11">RN42</strain>
    </source>
</reference>
<dbReference type="GO" id="GO:0006896">
    <property type="term" value="P:Golgi to vacuole transport"/>
    <property type="evidence" value="ECO:0007669"/>
    <property type="project" value="TreeGrafter"/>
</dbReference>
<feature type="domain" description="Vps52 coiled-coil" evidence="8">
    <location>
        <begin position="140"/>
        <end position="312"/>
    </location>
</feature>
<evidence type="ECO:0000259" key="8">
    <source>
        <dbReference type="Pfam" id="PF04129"/>
    </source>
</evidence>
<feature type="region of interest" description="Disordered" evidence="7">
    <location>
        <begin position="568"/>
        <end position="608"/>
    </location>
</feature>
<dbReference type="PANTHER" id="PTHR14190">
    <property type="entry name" value="SUPPRESSOR OF ACTIN MUTATIONS 2/VACUOLAR PROTEIN SORTING 52"/>
    <property type="match status" value="1"/>
</dbReference>
<dbReference type="GO" id="GO:0015031">
    <property type="term" value="P:protein transport"/>
    <property type="evidence" value="ECO:0007669"/>
    <property type="project" value="UniProtKB-KW"/>
</dbReference>
<dbReference type="GO" id="GO:0005829">
    <property type="term" value="C:cytosol"/>
    <property type="evidence" value="ECO:0007669"/>
    <property type="project" value="GOC"/>
</dbReference>
<dbReference type="Proteomes" id="UP000275078">
    <property type="component" value="Unassembled WGS sequence"/>
</dbReference>
<accession>A0A3N4IK38</accession>
<evidence type="ECO:0000256" key="5">
    <source>
        <dbReference type="ARBA" id="ARBA00023034"/>
    </source>
</evidence>
<organism evidence="10 11">
    <name type="scientific">Ascobolus immersus RN42</name>
    <dbReference type="NCBI Taxonomy" id="1160509"/>
    <lineage>
        <taxon>Eukaryota</taxon>
        <taxon>Fungi</taxon>
        <taxon>Dikarya</taxon>
        <taxon>Ascomycota</taxon>
        <taxon>Pezizomycotina</taxon>
        <taxon>Pezizomycetes</taxon>
        <taxon>Pezizales</taxon>
        <taxon>Ascobolaceae</taxon>
        <taxon>Ascobolus</taxon>
    </lineage>
</organism>
<keyword evidence="11" id="KW-1185">Reference proteome</keyword>
<dbReference type="Pfam" id="PF20655">
    <property type="entry name" value="Vps52_C"/>
    <property type="match status" value="1"/>
</dbReference>
<sequence>MWKGNWPGNNGPSPATQSNSGIPNGRPTLRSQIAPRSSSLNLVNNASTSSLPGGGLRRQLSNASQRGSAPVRDPVQVLSRILGVDYGELAASTSQAPKDDDNSKPELVEDVDFGGLSLEEYANQQLEEEAQDLSVLIAEDYDKEKEKFEDLNKSIKNCDEVLQEVEFSLSAFQTDLGKVSSEIESLQNRSTALNRRLENRKAAEQALGPIVEDIGLSPAVVRKISEGEVNDSWLKALKEVDIKAKQIDSYNEADVKAVNDVRPEIEKLTNKAIERARDYFVARIKSLRAPHANAQVIQQAGFMRFKELFHFINDHQPQLAEEVCHAYINTMRWYYLNHFQRYRASLEKLKIYQIEKEDTIGREEVTKRTILLPTLKAAHALPHDPFSLSRRSEILDTTFTQPPHRASVFEEEKQPHYLEYPFRHYNLALIENGSAEYSFITDFFSYKTYHEATQIFNRIFAPTLSLGQAYTKQLVQDSTDCLGILCCVRLTQQFAFELQRRRVPVFESYINATNMLLWPRFQIGMDRHADSLRNYKIPGSLPNNVAPAQITQKFASFLHAILTLSAPHPPPSTSNSSMNLASPPQTSTSSASQSSQPPTPSTLIEEPNIEPIKASLGRLRSEFEALLTKLSQVVAGKDGGGGKRERFLGNNYSLVGTILADVDDGGSRIVGEVRSHFEGLANVFRGG</sequence>
<dbReference type="InterPro" id="IPR048319">
    <property type="entry name" value="Vps52_CC"/>
</dbReference>
<dbReference type="InterPro" id="IPR048361">
    <property type="entry name" value="Vps52_C"/>
</dbReference>
<proteinExistence type="inferred from homology"/>
<evidence type="ECO:0000256" key="6">
    <source>
        <dbReference type="SAM" id="Coils"/>
    </source>
</evidence>
<evidence type="ECO:0000256" key="3">
    <source>
        <dbReference type="ARBA" id="ARBA00022448"/>
    </source>
</evidence>
<dbReference type="GO" id="GO:0032456">
    <property type="term" value="P:endocytic recycling"/>
    <property type="evidence" value="ECO:0007669"/>
    <property type="project" value="TreeGrafter"/>
</dbReference>
<protein>
    <submittedName>
        <fullName evidence="10">Vps52/Sac2</fullName>
    </submittedName>
</protein>
<evidence type="ECO:0000313" key="11">
    <source>
        <dbReference type="Proteomes" id="UP000275078"/>
    </source>
</evidence>